<evidence type="ECO:0000256" key="1">
    <source>
        <dbReference type="SAM" id="MobiDB-lite"/>
    </source>
</evidence>
<dbReference type="Proteomes" id="UP000218209">
    <property type="component" value="Unassembled WGS sequence"/>
</dbReference>
<keyword evidence="3" id="KW-1185">Reference proteome</keyword>
<dbReference type="AlphaFoldDB" id="A0A1X6PKA3"/>
<feature type="compositionally biased region" description="Low complexity" evidence="1">
    <location>
        <begin position="219"/>
        <end position="229"/>
    </location>
</feature>
<evidence type="ECO:0000313" key="2">
    <source>
        <dbReference type="EMBL" id="OSX81291.1"/>
    </source>
</evidence>
<name>A0A1X6PKA3_PORUM</name>
<dbReference type="EMBL" id="KV918763">
    <property type="protein sequence ID" value="OSX81291.1"/>
    <property type="molecule type" value="Genomic_DNA"/>
</dbReference>
<evidence type="ECO:0000313" key="3">
    <source>
        <dbReference type="Proteomes" id="UP000218209"/>
    </source>
</evidence>
<proteinExistence type="predicted"/>
<feature type="region of interest" description="Disordered" evidence="1">
    <location>
        <begin position="101"/>
        <end position="135"/>
    </location>
</feature>
<feature type="region of interest" description="Disordered" evidence="1">
    <location>
        <begin position="219"/>
        <end position="248"/>
    </location>
</feature>
<organism evidence="2 3">
    <name type="scientific">Porphyra umbilicalis</name>
    <name type="common">Purple laver</name>
    <name type="synonym">Red alga</name>
    <dbReference type="NCBI Taxonomy" id="2786"/>
    <lineage>
        <taxon>Eukaryota</taxon>
        <taxon>Rhodophyta</taxon>
        <taxon>Bangiophyceae</taxon>
        <taxon>Bangiales</taxon>
        <taxon>Bangiaceae</taxon>
        <taxon>Porphyra</taxon>
    </lineage>
</organism>
<feature type="compositionally biased region" description="Pro residues" evidence="1">
    <location>
        <begin position="116"/>
        <end position="127"/>
    </location>
</feature>
<protein>
    <submittedName>
        <fullName evidence="2">Uncharacterized protein</fullName>
    </submittedName>
</protein>
<gene>
    <name evidence="2" type="ORF">BU14_0022s0012</name>
</gene>
<reference evidence="2 3" key="1">
    <citation type="submission" date="2017-03" db="EMBL/GenBank/DDBJ databases">
        <title>WGS assembly of Porphyra umbilicalis.</title>
        <authorList>
            <person name="Brawley S.H."/>
            <person name="Blouin N.A."/>
            <person name="Ficko-Blean E."/>
            <person name="Wheeler G.L."/>
            <person name="Lohr M."/>
            <person name="Goodson H.V."/>
            <person name="Jenkins J.W."/>
            <person name="Blaby-Haas C.E."/>
            <person name="Helliwell K.E."/>
            <person name="Chan C."/>
            <person name="Marriage T."/>
            <person name="Bhattacharya D."/>
            <person name="Klein A.S."/>
            <person name="Badis Y."/>
            <person name="Brodie J."/>
            <person name="Cao Y."/>
            <person name="Collen J."/>
            <person name="Dittami S.M."/>
            <person name="Gachon C.M."/>
            <person name="Green B.R."/>
            <person name="Karpowicz S."/>
            <person name="Kim J.W."/>
            <person name="Kudahl U."/>
            <person name="Lin S."/>
            <person name="Michel G."/>
            <person name="Mittag M."/>
            <person name="Olson B.J."/>
            <person name="Pangilinan J."/>
            <person name="Peng Y."/>
            <person name="Qiu H."/>
            <person name="Shu S."/>
            <person name="Singer J.T."/>
            <person name="Smith A.G."/>
            <person name="Sprecher B.N."/>
            <person name="Wagner V."/>
            <person name="Wang W."/>
            <person name="Wang Z.-Y."/>
            <person name="Yan J."/>
            <person name="Yarish C."/>
            <person name="Zoeuner-Riek S."/>
            <person name="Zhuang Y."/>
            <person name="Zou Y."/>
            <person name="Lindquist E.A."/>
            <person name="Grimwood J."/>
            <person name="Barry K."/>
            <person name="Rokhsar D.S."/>
            <person name="Schmutz J."/>
            <person name="Stiller J.W."/>
            <person name="Grossman A.R."/>
            <person name="Prochnik S.E."/>
        </authorList>
    </citation>
    <scope>NUCLEOTIDE SEQUENCE [LARGE SCALE GENOMIC DNA]</scope>
    <source>
        <strain evidence="2">4086291</strain>
    </source>
</reference>
<accession>A0A1X6PKA3</accession>
<sequence>MVCGVSTQGQVVPAEFMGLTCGCPYVIASPLLSRSVPCPRRFNGVVAWLSPVHDHHPPPPPFHRWHSVRRCCRRPVATMQTVLQELGLNLAAQSAANVEASSTSGAQPSEAFASPAAPPAAPAPAAPPDNNYESVPEGAQQLMLESFFDDEEGKERRAGQARAAAAAGFAPTPDAGGPPIITSMMTVGGTVPSTTSVVEGDAVSVPAAVPAATRLGPAAGADADAAPAQVRRRRNRGGADGAGGVHGNVQSTAVDPAFEFSTLRDYTSYVRSTEAFVSRWILSVVAQWPQAVASAKRRRLNADGADCPGAGETSAEGTNVTAKTWMTRIWTACAFADFIGRTVCLHDGDERPADAEIDRGVRKFFTCLTPYTKLTIICFLKCRRAGYSIAGSAQTLTVVTLKDYTSGLAFLFVEAKLDGPLGVTPLVKDCTERTSPWQKKGVAEIAHEEKVRADPGTFIGNSMATADVKNFRGATNKEARQGGEQSLSSAPVTPEMMTALHAELFLSHLPATALSAAPSQSEPVAEVVVAPATLVGNAASMSGGGDAAPASSPRKAPGTCLREKAARLTLLSLPSVGKADMFTYIYYVVASLTLARPVTINFMTFDDVTFPDMKLADNFEFFQRHKHHRFINLQLRLTKTGTSTTDVMTVRLFSFLTKVSANDERELGQMAWVHCRSEHLNFPHLFHALLLFARSAPGVGMDVNILLQQPLFPSLLVRSVSGAVRLFKCRSETEINTRFVADLTRIGQDLMNAERACRLYGLRRRGAQALLDATGLFEQVMRLGGCSSTSGSFFRYVASMNSRGTLSSTLRSYRQDEVTQVVAQVTASYGR</sequence>